<comment type="caution">
    <text evidence="2">The sequence shown here is derived from an EMBL/GenBank/DDBJ whole genome shotgun (WGS) entry which is preliminary data.</text>
</comment>
<feature type="region of interest" description="Disordered" evidence="1">
    <location>
        <begin position="1"/>
        <end position="28"/>
    </location>
</feature>
<dbReference type="AlphaFoldDB" id="A0A392WAY1"/>
<name>A0A392WAY1_9FABA</name>
<reference evidence="2 3" key="1">
    <citation type="journal article" date="2018" name="Front. Plant Sci.">
        <title>Red Clover (Trifolium pratense) and Zigzag Clover (T. medium) - A Picture of Genomic Similarities and Differences.</title>
        <authorList>
            <person name="Dluhosova J."/>
            <person name="Istvanek J."/>
            <person name="Nedelnik J."/>
            <person name="Repkova J."/>
        </authorList>
    </citation>
    <scope>NUCLEOTIDE SEQUENCE [LARGE SCALE GENOMIC DNA]</scope>
    <source>
        <strain evidence="3">cv. 10/8</strain>
        <tissue evidence="2">Leaf</tissue>
    </source>
</reference>
<feature type="non-terminal residue" evidence="2">
    <location>
        <position position="1"/>
    </location>
</feature>
<organism evidence="2 3">
    <name type="scientific">Trifolium medium</name>
    <dbReference type="NCBI Taxonomy" id="97028"/>
    <lineage>
        <taxon>Eukaryota</taxon>
        <taxon>Viridiplantae</taxon>
        <taxon>Streptophyta</taxon>
        <taxon>Embryophyta</taxon>
        <taxon>Tracheophyta</taxon>
        <taxon>Spermatophyta</taxon>
        <taxon>Magnoliopsida</taxon>
        <taxon>eudicotyledons</taxon>
        <taxon>Gunneridae</taxon>
        <taxon>Pentapetalae</taxon>
        <taxon>rosids</taxon>
        <taxon>fabids</taxon>
        <taxon>Fabales</taxon>
        <taxon>Fabaceae</taxon>
        <taxon>Papilionoideae</taxon>
        <taxon>50 kb inversion clade</taxon>
        <taxon>NPAAA clade</taxon>
        <taxon>Hologalegina</taxon>
        <taxon>IRL clade</taxon>
        <taxon>Trifolieae</taxon>
        <taxon>Trifolium</taxon>
    </lineage>
</organism>
<protein>
    <submittedName>
        <fullName evidence="2">Uncharacterized protein</fullName>
    </submittedName>
</protein>
<dbReference type="Proteomes" id="UP000265520">
    <property type="component" value="Unassembled WGS sequence"/>
</dbReference>
<proteinExistence type="predicted"/>
<sequence>ELAGRAKARESDGQSEGSSLKLEKPTDL</sequence>
<accession>A0A392WAY1</accession>
<evidence type="ECO:0000256" key="1">
    <source>
        <dbReference type="SAM" id="MobiDB-lite"/>
    </source>
</evidence>
<keyword evidence="3" id="KW-1185">Reference proteome</keyword>
<dbReference type="EMBL" id="LXQA011455144">
    <property type="protein sequence ID" value="MCI97828.1"/>
    <property type="molecule type" value="Genomic_DNA"/>
</dbReference>
<evidence type="ECO:0000313" key="2">
    <source>
        <dbReference type="EMBL" id="MCI97828.1"/>
    </source>
</evidence>
<evidence type="ECO:0000313" key="3">
    <source>
        <dbReference type="Proteomes" id="UP000265520"/>
    </source>
</evidence>